<reference evidence="2" key="1">
    <citation type="submission" date="2020-08" db="EMBL/GenBank/DDBJ databases">
        <title>Multicomponent nature underlies the extraordinary mechanical properties of spider dragline silk.</title>
        <authorList>
            <person name="Kono N."/>
            <person name="Nakamura H."/>
            <person name="Mori M."/>
            <person name="Yoshida Y."/>
            <person name="Ohtoshi R."/>
            <person name="Malay A.D."/>
            <person name="Moran D.A.P."/>
            <person name="Tomita M."/>
            <person name="Numata K."/>
            <person name="Arakawa K."/>
        </authorList>
    </citation>
    <scope>NUCLEOTIDE SEQUENCE</scope>
</reference>
<keyword evidence="3" id="KW-1185">Reference proteome</keyword>
<evidence type="ECO:0000313" key="3">
    <source>
        <dbReference type="Proteomes" id="UP000887013"/>
    </source>
</evidence>
<evidence type="ECO:0000256" key="1">
    <source>
        <dbReference type="SAM" id="Phobius"/>
    </source>
</evidence>
<name>A0A8X6TGL5_NEPPI</name>
<proteinExistence type="predicted"/>
<keyword evidence="1" id="KW-0472">Membrane</keyword>
<gene>
    <name evidence="2" type="primary">AVEN_64819_1</name>
    <name evidence="2" type="ORF">NPIL_137071</name>
</gene>
<comment type="caution">
    <text evidence="2">The sequence shown here is derived from an EMBL/GenBank/DDBJ whole genome shotgun (WGS) entry which is preliminary data.</text>
</comment>
<protein>
    <submittedName>
        <fullName evidence="2">Uncharacterized protein</fullName>
    </submittedName>
</protein>
<sequence length="164" mass="19011">MSVDTILYTAPWVPYNDSLFHSRLVLSYPKNMIFTAQLLSHVLSLPVYQNYPFAERFPIQSLQNVNWEQTLIVLNPDSQVVMAPEPVLALIQLDRRLQFQEAQQIIFGPFRLLPFGWFHSQWIWIISLLVGYTLMTALLTLIQRKPYRLVLSSTPSKGSPHLRA</sequence>
<keyword evidence="1" id="KW-1133">Transmembrane helix</keyword>
<dbReference type="EMBL" id="BMAW01009582">
    <property type="protein sequence ID" value="GFT14690.1"/>
    <property type="molecule type" value="Genomic_DNA"/>
</dbReference>
<dbReference type="AlphaFoldDB" id="A0A8X6TGL5"/>
<keyword evidence="1" id="KW-0812">Transmembrane</keyword>
<feature type="transmembrane region" description="Helical" evidence="1">
    <location>
        <begin position="122"/>
        <end position="142"/>
    </location>
</feature>
<dbReference type="OrthoDB" id="10421578at2759"/>
<evidence type="ECO:0000313" key="2">
    <source>
        <dbReference type="EMBL" id="GFT14690.1"/>
    </source>
</evidence>
<organism evidence="2 3">
    <name type="scientific">Nephila pilipes</name>
    <name type="common">Giant wood spider</name>
    <name type="synonym">Nephila maculata</name>
    <dbReference type="NCBI Taxonomy" id="299642"/>
    <lineage>
        <taxon>Eukaryota</taxon>
        <taxon>Metazoa</taxon>
        <taxon>Ecdysozoa</taxon>
        <taxon>Arthropoda</taxon>
        <taxon>Chelicerata</taxon>
        <taxon>Arachnida</taxon>
        <taxon>Araneae</taxon>
        <taxon>Araneomorphae</taxon>
        <taxon>Entelegynae</taxon>
        <taxon>Araneoidea</taxon>
        <taxon>Nephilidae</taxon>
        <taxon>Nephila</taxon>
    </lineage>
</organism>
<accession>A0A8X6TGL5</accession>
<dbReference type="Proteomes" id="UP000887013">
    <property type="component" value="Unassembled WGS sequence"/>
</dbReference>